<dbReference type="EMBL" id="CP035467">
    <property type="protein sequence ID" value="QCW81541.1"/>
    <property type="molecule type" value="Genomic_DNA"/>
</dbReference>
<dbReference type="AlphaFoldDB" id="A0A4P9UMW7"/>
<evidence type="ECO:0000313" key="3">
    <source>
        <dbReference type="Proteomes" id="UP000305881"/>
    </source>
</evidence>
<accession>A0A4P9UMW7</accession>
<feature type="region of interest" description="Disordered" evidence="1">
    <location>
        <begin position="33"/>
        <end position="94"/>
    </location>
</feature>
<protein>
    <submittedName>
        <fullName evidence="2">Uncharacterized protein</fullName>
    </submittedName>
</protein>
<organism evidence="2 3">
    <name type="scientific">Methylotuvimicrobium buryatense</name>
    <name type="common">Methylomicrobium buryatense</name>
    <dbReference type="NCBI Taxonomy" id="95641"/>
    <lineage>
        <taxon>Bacteria</taxon>
        <taxon>Pseudomonadati</taxon>
        <taxon>Pseudomonadota</taxon>
        <taxon>Gammaproteobacteria</taxon>
        <taxon>Methylococcales</taxon>
        <taxon>Methylococcaceae</taxon>
        <taxon>Methylotuvimicrobium</taxon>
    </lineage>
</organism>
<dbReference type="RefSeq" id="WP_017840700.1">
    <property type="nucleotide sequence ID" value="NZ_CP035467.1"/>
</dbReference>
<dbReference type="KEGG" id="mbur:EQU24_04200"/>
<feature type="compositionally biased region" description="Basic and acidic residues" evidence="1">
    <location>
        <begin position="33"/>
        <end position="54"/>
    </location>
</feature>
<gene>
    <name evidence="2" type="ORF">EQU24_04200</name>
</gene>
<dbReference type="OrthoDB" id="5574363at2"/>
<keyword evidence="3" id="KW-1185">Reference proteome</keyword>
<reference evidence="3" key="1">
    <citation type="journal article" date="2019" name="J. Bacteriol.">
        <title>A Mutagenic Screen Identifies a TonB-Dependent Receptor Required for the Lanthanide Metal Switch in the Type I Methanotroph 'Methylotuvimicrobium buryatense' 5GB1C.</title>
        <authorList>
            <person name="Groom J.D."/>
            <person name="Ford S.M."/>
            <person name="Pesesky M.W."/>
            <person name="Lidstrom M.E."/>
        </authorList>
    </citation>
    <scope>NUCLEOTIDE SEQUENCE [LARGE SCALE GENOMIC DNA]</scope>
    <source>
        <strain evidence="3">5GB1C</strain>
    </source>
</reference>
<evidence type="ECO:0000313" key="2">
    <source>
        <dbReference type="EMBL" id="QCW81541.1"/>
    </source>
</evidence>
<proteinExistence type="predicted"/>
<evidence type="ECO:0000256" key="1">
    <source>
        <dbReference type="SAM" id="MobiDB-lite"/>
    </source>
</evidence>
<dbReference type="Proteomes" id="UP000305881">
    <property type="component" value="Chromosome"/>
</dbReference>
<name>A0A4P9UMW7_METBY</name>
<sequence length="149" mass="16356">MAEILFILTTIFVAYVVYAVVGDQVADMKAIKSKEDSHPAKAETAKPAEVKIVENKPAQRTAKKAPEPVAKAPEADESSVSKSGLRDPATGETASIPTNYRFAKRWIKEAMVKEGLLDKVYKNSELDDEANAKIKTALDSLLQMDKYRA</sequence>